<dbReference type="Proteomes" id="UP000324222">
    <property type="component" value="Unassembled WGS sequence"/>
</dbReference>
<dbReference type="AlphaFoldDB" id="A0A5B7J6Q0"/>
<name>A0A5B7J6Q0_PORTR</name>
<protein>
    <submittedName>
        <fullName evidence="1">Uncharacterized protein</fullName>
    </submittedName>
</protein>
<dbReference type="EMBL" id="VSRR010091142">
    <property type="protein sequence ID" value="MPC92400.1"/>
    <property type="molecule type" value="Genomic_DNA"/>
</dbReference>
<reference evidence="1 2" key="1">
    <citation type="submission" date="2019-05" db="EMBL/GenBank/DDBJ databases">
        <title>Another draft genome of Portunus trituberculatus and its Hox gene families provides insights of decapod evolution.</title>
        <authorList>
            <person name="Jeong J.-H."/>
            <person name="Song I."/>
            <person name="Kim S."/>
            <person name="Choi T."/>
            <person name="Kim D."/>
            <person name="Ryu S."/>
            <person name="Kim W."/>
        </authorList>
    </citation>
    <scope>NUCLEOTIDE SEQUENCE [LARGE SCALE GENOMIC DNA]</scope>
    <source>
        <tissue evidence="1">Muscle</tissue>
    </source>
</reference>
<proteinExistence type="predicted"/>
<evidence type="ECO:0000313" key="2">
    <source>
        <dbReference type="Proteomes" id="UP000324222"/>
    </source>
</evidence>
<comment type="caution">
    <text evidence="1">The sequence shown here is derived from an EMBL/GenBank/DDBJ whole genome shotgun (WGS) entry which is preliminary data.</text>
</comment>
<organism evidence="1 2">
    <name type="scientific">Portunus trituberculatus</name>
    <name type="common">Swimming crab</name>
    <name type="synonym">Neptunus trituberculatus</name>
    <dbReference type="NCBI Taxonomy" id="210409"/>
    <lineage>
        <taxon>Eukaryota</taxon>
        <taxon>Metazoa</taxon>
        <taxon>Ecdysozoa</taxon>
        <taxon>Arthropoda</taxon>
        <taxon>Crustacea</taxon>
        <taxon>Multicrustacea</taxon>
        <taxon>Malacostraca</taxon>
        <taxon>Eumalacostraca</taxon>
        <taxon>Eucarida</taxon>
        <taxon>Decapoda</taxon>
        <taxon>Pleocyemata</taxon>
        <taxon>Brachyura</taxon>
        <taxon>Eubrachyura</taxon>
        <taxon>Portunoidea</taxon>
        <taxon>Portunidae</taxon>
        <taxon>Portuninae</taxon>
        <taxon>Portunus</taxon>
    </lineage>
</organism>
<sequence length="79" mass="8926">MAISVEDQVASRLTCVEGEQCPGKMRPKNTALSDERCVRYRLSIPFFTQEHFWRGFPLTQATLSLLVGPRCVDILVLLS</sequence>
<keyword evidence="2" id="KW-1185">Reference proteome</keyword>
<accession>A0A5B7J6Q0</accession>
<evidence type="ECO:0000313" key="1">
    <source>
        <dbReference type="EMBL" id="MPC92400.1"/>
    </source>
</evidence>
<gene>
    <name evidence="1" type="ORF">E2C01_087488</name>
</gene>